<comment type="caution">
    <text evidence="1">The sequence shown here is derived from an EMBL/GenBank/DDBJ whole genome shotgun (WGS) entry which is preliminary data.</text>
</comment>
<gene>
    <name evidence="1" type="ORF">Tci_897154</name>
</gene>
<name>A0A699UQK4_TANCI</name>
<proteinExistence type="predicted"/>
<sequence>MSLCEMACQVVRKKLEEKQLKEQRAAKAKYWKLLGIPKHVCDVPSHDNSLPLDVSKDQVEDFSESNKEFSSNDDDSFFIDDIDYVEASPPDSELVNSEVMEIVIPE</sequence>
<dbReference type="EMBL" id="BKCJ011358719">
    <property type="protein sequence ID" value="GFD25185.1"/>
    <property type="molecule type" value="Genomic_DNA"/>
</dbReference>
<reference evidence="1" key="1">
    <citation type="journal article" date="2019" name="Sci. Rep.">
        <title>Draft genome of Tanacetum cinerariifolium, the natural source of mosquito coil.</title>
        <authorList>
            <person name="Yamashiro T."/>
            <person name="Shiraishi A."/>
            <person name="Satake H."/>
            <person name="Nakayama K."/>
        </authorList>
    </citation>
    <scope>NUCLEOTIDE SEQUENCE</scope>
</reference>
<evidence type="ECO:0000313" key="1">
    <source>
        <dbReference type="EMBL" id="GFD25185.1"/>
    </source>
</evidence>
<protein>
    <submittedName>
        <fullName evidence="1">Uncharacterized protein</fullName>
    </submittedName>
</protein>
<dbReference type="AlphaFoldDB" id="A0A699UQK4"/>
<accession>A0A699UQK4</accession>
<feature type="non-terminal residue" evidence="1">
    <location>
        <position position="106"/>
    </location>
</feature>
<organism evidence="1">
    <name type="scientific">Tanacetum cinerariifolium</name>
    <name type="common">Dalmatian daisy</name>
    <name type="synonym">Chrysanthemum cinerariifolium</name>
    <dbReference type="NCBI Taxonomy" id="118510"/>
    <lineage>
        <taxon>Eukaryota</taxon>
        <taxon>Viridiplantae</taxon>
        <taxon>Streptophyta</taxon>
        <taxon>Embryophyta</taxon>
        <taxon>Tracheophyta</taxon>
        <taxon>Spermatophyta</taxon>
        <taxon>Magnoliopsida</taxon>
        <taxon>eudicotyledons</taxon>
        <taxon>Gunneridae</taxon>
        <taxon>Pentapetalae</taxon>
        <taxon>asterids</taxon>
        <taxon>campanulids</taxon>
        <taxon>Asterales</taxon>
        <taxon>Asteraceae</taxon>
        <taxon>Asteroideae</taxon>
        <taxon>Anthemideae</taxon>
        <taxon>Anthemidinae</taxon>
        <taxon>Tanacetum</taxon>
    </lineage>
</organism>